<dbReference type="Pfam" id="PF00924">
    <property type="entry name" value="MS_channel_2nd"/>
    <property type="match status" value="1"/>
</dbReference>
<keyword evidence="4 9" id="KW-0812">Transmembrane</keyword>
<dbReference type="EMBL" id="JAMXQS010000004">
    <property type="protein sequence ID" value="MCO6050067.1"/>
    <property type="molecule type" value="Genomic_DNA"/>
</dbReference>
<accession>A0ABT1C5G2</accession>
<dbReference type="Gene3D" id="2.30.30.60">
    <property type="match status" value="1"/>
</dbReference>
<evidence type="ECO:0000256" key="5">
    <source>
        <dbReference type="ARBA" id="ARBA00022989"/>
    </source>
</evidence>
<feature type="transmembrane region" description="Helical" evidence="9">
    <location>
        <begin position="580"/>
        <end position="603"/>
    </location>
</feature>
<evidence type="ECO:0000256" key="7">
    <source>
        <dbReference type="SAM" id="Coils"/>
    </source>
</evidence>
<dbReference type="PANTHER" id="PTHR30347:SF1">
    <property type="entry name" value="MECHANOSENSITIVE CHANNEL MSCK"/>
    <property type="match status" value="1"/>
</dbReference>
<evidence type="ECO:0000313" key="13">
    <source>
        <dbReference type="EMBL" id="MCO6050067.1"/>
    </source>
</evidence>
<evidence type="ECO:0000256" key="1">
    <source>
        <dbReference type="ARBA" id="ARBA00004651"/>
    </source>
</evidence>
<feature type="transmembrane region" description="Helical" evidence="9">
    <location>
        <begin position="376"/>
        <end position="396"/>
    </location>
</feature>
<keyword evidence="5 9" id="KW-1133">Transmembrane helix</keyword>
<evidence type="ECO:0000256" key="8">
    <source>
        <dbReference type="SAM" id="MobiDB-lite"/>
    </source>
</evidence>
<protein>
    <submittedName>
        <fullName evidence="13">Mechanosensitive ion channel</fullName>
    </submittedName>
</protein>
<evidence type="ECO:0000256" key="6">
    <source>
        <dbReference type="ARBA" id="ARBA00023136"/>
    </source>
</evidence>
<dbReference type="InterPro" id="IPR049278">
    <property type="entry name" value="MS_channel_C"/>
</dbReference>
<feature type="region of interest" description="Disordered" evidence="8">
    <location>
        <begin position="804"/>
        <end position="831"/>
    </location>
</feature>
<dbReference type="InterPro" id="IPR006685">
    <property type="entry name" value="MscS_channel_2nd"/>
</dbReference>
<keyword evidence="6 9" id="KW-0472">Membrane</keyword>
<gene>
    <name evidence="13" type="ORF">NGM99_09715</name>
</gene>
<evidence type="ECO:0000256" key="10">
    <source>
        <dbReference type="SAM" id="SignalP"/>
    </source>
</evidence>
<keyword evidence="3" id="KW-1003">Cell membrane</keyword>
<feature type="transmembrane region" description="Helical" evidence="9">
    <location>
        <begin position="262"/>
        <end position="285"/>
    </location>
</feature>
<feature type="domain" description="Mechanosensitive ion channel MscS" evidence="11">
    <location>
        <begin position="625"/>
        <end position="692"/>
    </location>
</feature>
<comment type="subcellular location">
    <subcellularLocation>
        <location evidence="1">Cell membrane</location>
        <topology evidence="1">Multi-pass membrane protein</topology>
    </subcellularLocation>
</comment>
<feature type="transmembrane region" description="Helical" evidence="9">
    <location>
        <begin position="408"/>
        <end position="431"/>
    </location>
</feature>
<dbReference type="Gene3D" id="3.30.70.100">
    <property type="match status" value="1"/>
</dbReference>
<comment type="similarity">
    <text evidence="2">Belongs to the MscS (TC 1.A.23) family.</text>
</comment>
<keyword evidence="10" id="KW-0732">Signal</keyword>
<dbReference type="InterPro" id="IPR011014">
    <property type="entry name" value="MscS_channel_TM-2"/>
</dbReference>
<evidence type="ECO:0000256" key="9">
    <source>
        <dbReference type="SAM" id="Phobius"/>
    </source>
</evidence>
<evidence type="ECO:0000313" key="14">
    <source>
        <dbReference type="Proteomes" id="UP001205906"/>
    </source>
</evidence>
<reference evidence="13 14" key="1">
    <citation type="submission" date="2022-06" db="EMBL/GenBank/DDBJ databases">
        <title>Mesorhizobium sp. strain RP14 Genome sequencing and assembly.</title>
        <authorList>
            <person name="Kim I."/>
        </authorList>
    </citation>
    <scope>NUCLEOTIDE SEQUENCE [LARGE SCALE GENOMIC DNA]</scope>
    <source>
        <strain evidence="14">RP14(2022)</strain>
    </source>
</reference>
<evidence type="ECO:0000256" key="4">
    <source>
        <dbReference type="ARBA" id="ARBA00022692"/>
    </source>
</evidence>
<dbReference type="RefSeq" id="WP_252818355.1">
    <property type="nucleotide sequence ID" value="NZ_JAMXQS010000004.1"/>
</dbReference>
<dbReference type="SUPFAM" id="SSF82861">
    <property type="entry name" value="Mechanosensitive channel protein MscS (YggB), transmembrane region"/>
    <property type="match status" value="1"/>
</dbReference>
<dbReference type="Pfam" id="PF21082">
    <property type="entry name" value="MS_channel_3rd"/>
    <property type="match status" value="1"/>
</dbReference>
<dbReference type="Proteomes" id="UP001205906">
    <property type="component" value="Unassembled WGS sequence"/>
</dbReference>
<feature type="transmembrane region" description="Helical" evidence="9">
    <location>
        <begin position="609"/>
        <end position="637"/>
    </location>
</feature>
<dbReference type="SUPFAM" id="SSF82689">
    <property type="entry name" value="Mechanosensitive channel protein MscS (YggB), C-terminal domain"/>
    <property type="match status" value="1"/>
</dbReference>
<organism evidence="13 14">
    <name type="scientific">Mesorhizobium liriopis</name>
    <dbReference type="NCBI Taxonomy" id="2953882"/>
    <lineage>
        <taxon>Bacteria</taxon>
        <taxon>Pseudomonadati</taxon>
        <taxon>Pseudomonadota</taxon>
        <taxon>Alphaproteobacteria</taxon>
        <taxon>Hyphomicrobiales</taxon>
        <taxon>Phyllobacteriaceae</taxon>
        <taxon>Mesorhizobium</taxon>
    </lineage>
</organism>
<evidence type="ECO:0000256" key="3">
    <source>
        <dbReference type="ARBA" id="ARBA00022475"/>
    </source>
</evidence>
<feature type="transmembrane region" description="Helical" evidence="9">
    <location>
        <begin position="488"/>
        <end position="514"/>
    </location>
</feature>
<feature type="transmembrane region" description="Helical" evidence="9">
    <location>
        <begin position="300"/>
        <end position="320"/>
    </location>
</feature>
<keyword evidence="7" id="KW-0175">Coiled coil</keyword>
<evidence type="ECO:0000259" key="11">
    <source>
        <dbReference type="Pfam" id="PF00924"/>
    </source>
</evidence>
<sequence length="831" mass="90623">MIRSRSLSAARSALWRSLASLFLLLSLASGTVAQDQTQQPNQPPSIIQQQNASLDKLTNQLQALQARVKDASDDDAKLVDVRSELDNLSRAVIDSGVAFRPRLTQINDRLTQIGNPPAEGEPAEPEVVAKERQALTAEKAEINAVIGRAEQLSIGVNNAVNEIATLRRDLFAHMLTRRYTIDYALFGEVADAFQSEGAAVWRTVASWLTFVMQYKLESVLAACFFALGAAAVLLIGGQRLLGRLYEPNAAITNPTVLGKLSVAFWSTLLKSATVSLFLGVTWLFFDYFQVLRGDIGEMMWSLFQVISIVYFVHRLGLAILSPRLPSWRLIPVVSRAASLLVALSSTMALITGLDYFLSSVYQLRSSPLSLTVGESLLSTILTGLLVVLIGFIRPFADENGKPRPWPRWAKAIIFLLGALIIVPALMGYIGFARFVSRQVVVTGATLALLGIGLLSARAVAEENALVATRFGRGLRRRLNLDETTLDQLSLAMSVAIYLLVIFGGIPLILLQWGFQPADIWMGIGRLAEGFMVGSIRFSPIGLAIGLLIFALGYFVTRWFQGWLDGTVMARGKVDVGVRNSIRMMVGYAGYALAALIAVSAAGINLSSLAIVAGALSVGIGFGLQNIVNNFVSGLILLAERPFKVGDWVVAGAVQGTVKKVSVRATEIETFQRQTVIMPNSELINSAVANWTHRNKLGRLDIKVNLAYGMDARRAHVVMMNIARAHPLVLRNPEPQVVFLNFGAAALEMEMRVFLADVLNQNSVQNDLRFAIMEAFDREGLEMASNPRAVVEKKGTVDPEEEALIAEPAPEPAPVAATPIEEPVSRRRKYRS</sequence>
<comment type="caution">
    <text evidence="13">The sequence shown here is derived from an EMBL/GenBank/DDBJ whole genome shotgun (WGS) entry which is preliminary data.</text>
</comment>
<feature type="coiled-coil region" evidence="7">
    <location>
        <begin position="47"/>
        <end position="74"/>
    </location>
</feature>
<feature type="signal peptide" evidence="10">
    <location>
        <begin position="1"/>
        <end position="33"/>
    </location>
</feature>
<feature type="chain" id="PRO_5046588371" evidence="10">
    <location>
        <begin position="34"/>
        <end position="831"/>
    </location>
</feature>
<dbReference type="InterPro" id="IPR023408">
    <property type="entry name" value="MscS_beta-dom_sf"/>
</dbReference>
<feature type="domain" description="Mechanosensitive ion channel MscS C-terminal" evidence="12">
    <location>
        <begin position="701"/>
        <end position="782"/>
    </location>
</feature>
<dbReference type="SUPFAM" id="SSF50182">
    <property type="entry name" value="Sm-like ribonucleoproteins"/>
    <property type="match status" value="1"/>
</dbReference>
<feature type="transmembrane region" description="Helical" evidence="9">
    <location>
        <begin position="332"/>
        <end position="356"/>
    </location>
</feature>
<dbReference type="InterPro" id="IPR011066">
    <property type="entry name" value="MscS_channel_C_sf"/>
</dbReference>
<feature type="transmembrane region" description="Helical" evidence="9">
    <location>
        <begin position="219"/>
        <end position="241"/>
    </location>
</feature>
<dbReference type="Gene3D" id="1.10.287.1260">
    <property type="match status" value="1"/>
</dbReference>
<feature type="transmembrane region" description="Helical" evidence="9">
    <location>
        <begin position="443"/>
        <end position="467"/>
    </location>
</feature>
<feature type="transmembrane region" description="Helical" evidence="9">
    <location>
        <begin position="534"/>
        <end position="559"/>
    </location>
</feature>
<dbReference type="InterPro" id="IPR052702">
    <property type="entry name" value="MscS-like_channel"/>
</dbReference>
<evidence type="ECO:0000256" key="2">
    <source>
        <dbReference type="ARBA" id="ARBA00008017"/>
    </source>
</evidence>
<proteinExistence type="inferred from homology"/>
<dbReference type="InterPro" id="IPR010920">
    <property type="entry name" value="LSM_dom_sf"/>
</dbReference>
<dbReference type="PANTHER" id="PTHR30347">
    <property type="entry name" value="POTASSIUM CHANNEL RELATED"/>
    <property type="match status" value="1"/>
</dbReference>
<keyword evidence="14" id="KW-1185">Reference proteome</keyword>
<evidence type="ECO:0000259" key="12">
    <source>
        <dbReference type="Pfam" id="PF21082"/>
    </source>
</evidence>
<name>A0ABT1C5G2_9HYPH</name>